<reference evidence="3" key="1">
    <citation type="submission" date="2012-11" db="EMBL/GenBank/DDBJ databases">
        <authorList>
            <person name="Lucero-Rivera Y.E."/>
            <person name="Tovar-Ramirez D."/>
        </authorList>
    </citation>
    <scope>NUCLEOTIDE SEQUENCE [LARGE SCALE GENOMIC DNA]</scope>
    <source>
        <strain evidence="3">Araruama</strain>
    </source>
</reference>
<dbReference type="Proteomes" id="UP000189670">
    <property type="component" value="Unassembled WGS sequence"/>
</dbReference>
<evidence type="ECO:0000313" key="3">
    <source>
        <dbReference type="Proteomes" id="UP000189670"/>
    </source>
</evidence>
<name>A0A1V1NY49_9BACT</name>
<evidence type="ECO:0000256" key="1">
    <source>
        <dbReference type="SAM" id="Phobius"/>
    </source>
</evidence>
<keyword evidence="1" id="KW-0472">Membrane</keyword>
<proteinExistence type="predicted"/>
<dbReference type="EMBL" id="ATBP01001358">
    <property type="protein sequence ID" value="ETR67484.1"/>
    <property type="molecule type" value="Genomic_DNA"/>
</dbReference>
<organism evidence="2 3">
    <name type="scientific">Candidatus Magnetoglobus multicellularis str. Araruama</name>
    <dbReference type="NCBI Taxonomy" id="890399"/>
    <lineage>
        <taxon>Bacteria</taxon>
        <taxon>Pseudomonadati</taxon>
        <taxon>Thermodesulfobacteriota</taxon>
        <taxon>Desulfobacteria</taxon>
        <taxon>Desulfobacterales</taxon>
        <taxon>Desulfobacteraceae</taxon>
        <taxon>Candidatus Magnetoglobus</taxon>
    </lineage>
</organism>
<comment type="caution">
    <text evidence="2">The sequence shown here is derived from an EMBL/GenBank/DDBJ whole genome shotgun (WGS) entry which is preliminary data.</text>
</comment>
<dbReference type="AlphaFoldDB" id="A0A1V1NY49"/>
<protein>
    <submittedName>
        <fullName evidence="2">ABC transporter periplasmic protein</fullName>
    </submittedName>
</protein>
<dbReference type="Gene3D" id="3.40.50.2300">
    <property type="match status" value="2"/>
</dbReference>
<dbReference type="InterPro" id="IPR007487">
    <property type="entry name" value="ABC_transpt-TYRBP-like"/>
</dbReference>
<sequence length="387" mass="44015">MYGGINMGSFRLLHVFLTICIICVNLAVVNAMNFSNLPTTNEGKKWRIAYFEGGQYKVYQTMLYFTIKGFMELNWAENINIPEQLGEQTDQLWKWSAQNIQSKYIEFVRDAHYTAQWDDKITSQIKKNIIERFNEKRDIDLIIAMGTVAGQSLANNEHNVPTIVINASDAVGANIIKSVEDSGYDHVNAHVDPLRYERQIRLFHDIIGFKKLGMIFENTVIGRSYAAVDNVMNVSKERGFEVVSCFAQADNPDFELAENDYFRCLNKIANEIDAIYITSSNGVREDTRPRIIKILNQNKIPSFSQMGSFEVKDGFLLSISQESYKYVGIFHADTIAKIFNGAKPRQLTQIYEEPPKIAINLKTSEIIGYAPPVDILAAADEIFQSIR</sequence>
<accession>A0A1V1NY49</accession>
<dbReference type="PANTHER" id="PTHR35271">
    <property type="entry name" value="ABC TRANSPORTER, SUBSTRATE-BINDING LIPOPROTEIN-RELATED"/>
    <property type="match status" value="1"/>
</dbReference>
<feature type="transmembrane region" description="Helical" evidence="1">
    <location>
        <begin position="12"/>
        <end position="32"/>
    </location>
</feature>
<gene>
    <name evidence="2" type="ORF">OMM_11548</name>
</gene>
<dbReference type="PANTHER" id="PTHR35271:SF1">
    <property type="entry name" value="ABC TRANSPORTER, SUBSTRATE-BINDING LIPOPROTEIN"/>
    <property type="match status" value="1"/>
</dbReference>
<dbReference type="Pfam" id="PF04392">
    <property type="entry name" value="ABC_sub_bind"/>
    <property type="match status" value="1"/>
</dbReference>
<keyword evidence="1" id="KW-1133">Transmembrane helix</keyword>
<evidence type="ECO:0000313" key="2">
    <source>
        <dbReference type="EMBL" id="ETR67484.1"/>
    </source>
</evidence>
<keyword evidence="1" id="KW-0812">Transmembrane</keyword>